<dbReference type="Proteomes" id="UP001060085">
    <property type="component" value="Linkage Group LG08"/>
</dbReference>
<organism evidence="1 2">
    <name type="scientific">Catharanthus roseus</name>
    <name type="common">Madagascar periwinkle</name>
    <name type="synonym">Vinca rosea</name>
    <dbReference type="NCBI Taxonomy" id="4058"/>
    <lineage>
        <taxon>Eukaryota</taxon>
        <taxon>Viridiplantae</taxon>
        <taxon>Streptophyta</taxon>
        <taxon>Embryophyta</taxon>
        <taxon>Tracheophyta</taxon>
        <taxon>Spermatophyta</taxon>
        <taxon>Magnoliopsida</taxon>
        <taxon>eudicotyledons</taxon>
        <taxon>Gunneridae</taxon>
        <taxon>Pentapetalae</taxon>
        <taxon>asterids</taxon>
        <taxon>lamiids</taxon>
        <taxon>Gentianales</taxon>
        <taxon>Apocynaceae</taxon>
        <taxon>Rauvolfioideae</taxon>
        <taxon>Vinceae</taxon>
        <taxon>Catharanthinae</taxon>
        <taxon>Catharanthus</taxon>
    </lineage>
</organism>
<gene>
    <name evidence="1" type="ORF">M9H77_37259</name>
</gene>
<comment type="caution">
    <text evidence="1">The sequence shown here is derived from an EMBL/GenBank/DDBJ whole genome shotgun (WGS) entry which is preliminary data.</text>
</comment>
<accession>A0ACB9ZW14</accession>
<protein>
    <submittedName>
        <fullName evidence="1">Uncharacterized protein</fullName>
    </submittedName>
</protein>
<reference evidence="2" key="1">
    <citation type="journal article" date="2023" name="Nat. Plants">
        <title>Single-cell RNA sequencing provides a high-resolution roadmap for understanding the multicellular compartmentation of specialized metabolism.</title>
        <authorList>
            <person name="Sun S."/>
            <person name="Shen X."/>
            <person name="Li Y."/>
            <person name="Li Y."/>
            <person name="Wang S."/>
            <person name="Li R."/>
            <person name="Zhang H."/>
            <person name="Shen G."/>
            <person name="Guo B."/>
            <person name="Wei J."/>
            <person name="Xu J."/>
            <person name="St-Pierre B."/>
            <person name="Chen S."/>
            <person name="Sun C."/>
        </authorList>
    </citation>
    <scope>NUCLEOTIDE SEQUENCE [LARGE SCALE GENOMIC DNA]</scope>
</reference>
<evidence type="ECO:0000313" key="2">
    <source>
        <dbReference type="Proteomes" id="UP001060085"/>
    </source>
</evidence>
<keyword evidence="2" id="KW-1185">Reference proteome</keyword>
<dbReference type="EMBL" id="CM044708">
    <property type="protein sequence ID" value="KAI5651254.1"/>
    <property type="molecule type" value="Genomic_DNA"/>
</dbReference>
<name>A0ACB9ZW14_CATRO</name>
<proteinExistence type="predicted"/>
<evidence type="ECO:0000313" key="1">
    <source>
        <dbReference type="EMBL" id="KAI5651254.1"/>
    </source>
</evidence>
<sequence length="219" mass="24069">MAPLQYHSYYPLCCSTEPKEAMASNCFFTFFCVAVLNILLLISITKTSTSAAAAAPPHEFKVGGTHGWHRLDQNHTHFYTLWASRRTFRVGDSLRFEYKNDSVVVVEKWAYYHCNSSNPISVFNDGNTLITLEKSGPIFFISGDPDHCRDGQRLFIDVLQLHPGGGSHNSPPVVPDPPQPDSPGPSPLPNSGIKIFSNSLFSVSMAASTAAAFLLFMIA</sequence>